<feature type="region of interest" description="Disordered" evidence="1">
    <location>
        <begin position="31"/>
        <end position="53"/>
    </location>
</feature>
<comment type="caution">
    <text evidence="2">The sequence shown here is derived from an EMBL/GenBank/DDBJ whole genome shotgun (WGS) entry which is preliminary data.</text>
</comment>
<dbReference type="AlphaFoldDB" id="A0A8S9KPB7"/>
<name>A0A8S9KPB7_BRACR</name>
<reference evidence="2" key="1">
    <citation type="submission" date="2019-12" db="EMBL/GenBank/DDBJ databases">
        <title>Genome sequencing and annotation of Brassica cretica.</title>
        <authorList>
            <person name="Studholme D.J."/>
            <person name="Sarris P.F."/>
        </authorList>
    </citation>
    <scope>NUCLEOTIDE SEQUENCE</scope>
    <source>
        <strain evidence="2">PFS-001/15</strain>
        <tissue evidence="2">Leaf</tissue>
    </source>
</reference>
<sequence>MDSVMNLMKEVELEEKDVEMSVLETVRGGLDTLEKGRGHNGESSPRIKASSARSRAKLQALRVSYGSWSGR</sequence>
<organism evidence="2 3">
    <name type="scientific">Brassica cretica</name>
    <name type="common">Mustard</name>
    <dbReference type="NCBI Taxonomy" id="69181"/>
    <lineage>
        <taxon>Eukaryota</taxon>
        <taxon>Viridiplantae</taxon>
        <taxon>Streptophyta</taxon>
        <taxon>Embryophyta</taxon>
        <taxon>Tracheophyta</taxon>
        <taxon>Spermatophyta</taxon>
        <taxon>Magnoliopsida</taxon>
        <taxon>eudicotyledons</taxon>
        <taxon>Gunneridae</taxon>
        <taxon>Pentapetalae</taxon>
        <taxon>rosids</taxon>
        <taxon>malvids</taxon>
        <taxon>Brassicales</taxon>
        <taxon>Brassicaceae</taxon>
        <taxon>Brassiceae</taxon>
        <taxon>Brassica</taxon>
    </lineage>
</organism>
<evidence type="ECO:0000313" key="2">
    <source>
        <dbReference type="EMBL" id="KAF2597140.1"/>
    </source>
</evidence>
<protein>
    <submittedName>
        <fullName evidence="2">Uncharacterized protein</fullName>
    </submittedName>
</protein>
<evidence type="ECO:0000313" key="3">
    <source>
        <dbReference type="Proteomes" id="UP000712281"/>
    </source>
</evidence>
<evidence type="ECO:0000256" key="1">
    <source>
        <dbReference type="SAM" id="MobiDB-lite"/>
    </source>
</evidence>
<proteinExistence type="predicted"/>
<accession>A0A8S9KPB7</accession>
<dbReference type="Proteomes" id="UP000712281">
    <property type="component" value="Unassembled WGS sequence"/>
</dbReference>
<dbReference type="EMBL" id="QGKW02000717">
    <property type="protein sequence ID" value="KAF2597140.1"/>
    <property type="molecule type" value="Genomic_DNA"/>
</dbReference>
<gene>
    <name evidence="2" type="ORF">F2Q68_00009506</name>
</gene>